<dbReference type="NCBIfam" id="NF003767">
    <property type="entry name" value="PRK05363.1"/>
    <property type="match status" value="1"/>
</dbReference>
<gene>
    <name evidence="2" type="ORF">METZ01_LOCUS59085</name>
</gene>
<organism evidence="2">
    <name type="scientific">marine metagenome</name>
    <dbReference type="NCBI Taxonomy" id="408172"/>
    <lineage>
        <taxon>unclassified sequences</taxon>
        <taxon>metagenomes</taxon>
        <taxon>ecological metagenomes</taxon>
    </lineage>
</organism>
<dbReference type="InterPro" id="IPR036374">
    <property type="entry name" value="OxRdtase_Mopterin-bd_sf"/>
</dbReference>
<reference evidence="2" key="1">
    <citation type="submission" date="2018-05" db="EMBL/GenBank/DDBJ databases">
        <authorList>
            <person name="Lanie J.A."/>
            <person name="Ng W.-L."/>
            <person name="Kazmierczak K.M."/>
            <person name="Andrzejewski T.M."/>
            <person name="Davidsen T.M."/>
            <person name="Wayne K.J."/>
            <person name="Tettelin H."/>
            <person name="Glass J.I."/>
            <person name="Rusch D."/>
            <person name="Podicherti R."/>
            <person name="Tsui H.-C.T."/>
            <person name="Winkler M.E."/>
        </authorList>
    </citation>
    <scope>NUCLEOTIDE SEQUENCE</scope>
</reference>
<dbReference type="Pfam" id="PF00174">
    <property type="entry name" value="Oxidored_molyb"/>
    <property type="match status" value="1"/>
</dbReference>
<accession>A0A381SSE9</accession>
<sequence length="320" mass="36828">MFGIKIFTDWDISENDTTPEEIYLNRRKFLGNVGKLGGNILALSTLSNLLNPKEVFSANSSSNESISQNENNLTDLRDKITSEVLTSSYNNFYEFGTNKSDISFLAKKLPVENWKIKVEGLVHEPRILDVDKIIQAMPLEQRVYRLRCVETWSAIIPWSGFPLRELIKMSSPLSTARYIKFKTFVDPNIAPGQKNRFWEPWPYVEGLSMSEAMHNLAFVAVGMYGHQLNPQNGAPIRLVVPWKYGFKSIKSIDVIEFVKDRPNTFWQTVSPLEYDFWANVEPDVPYAKWDQRFEVLLGKTKKEKTMLYNGYAAQVAKLYS</sequence>
<dbReference type="PANTHER" id="PTHR43032">
    <property type="entry name" value="PROTEIN-METHIONINE-SULFOXIDE REDUCTASE"/>
    <property type="match status" value="1"/>
</dbReference>
<proteinExistence type="predicted"/>
<evidence type="ECO:0000259" key="1">
    <source>
        <dbReference type="Pfam" id="PF00174"/>
    </source>
</evidence>
<dbReference type="PANTHER" id="PTHR43032:SF3">
    <property type="entry name" value="PROTEIN-METHIONINE-SULFOXIDE REDUCTASE CATALYTIC SUBUNIT MSRP"/>
    <property type="match status" value="1"/>
</dbReference>
<protein>
    <recommendedName>
        <fullName evidence="1">Oxidoreductase molybdopterin-binding domain-containing protein</fullName>
    </recommendedName>
</protein>
<dbReference type="EMBL" id="UINC01003427">
    <property type="protein sequence ID" value="SVA06231.1"/>
    <property type="molecule type" value="Genomic_DNA"/>
</dbReference>
<evidence type="ECO:0000313" key="2">
    <source>
        <dbReference type="EMBL" id="SVA06231.1"/>
    </source>
</evidence>
<feature type="domain" description="Oxidoreductase molybdopterin-binding" evidence="1">
    <location>
        <begin position="111"/>
        <end position="266"/>
    </location>
</feature>
<dbReference type="Gene3D" id="3.90.420.10">
    <property type="entry name" value="Oxidoreductase, molybdopterin-binding domain"/>
    <property type="match status" value="1"/>
</dbReference>
<dbReference type="InterPro" id="IPR000572">
    <property type="entry name" value="OxRdtase_Mopterin-bd_dom"/>
</dbReference>
<dbReference type="AlphaFoldDB" id="A0A381SSE9"/>
<name>A0A381SSE9_9ZZZZ</name>
<dbReference type="SUPFAM" id="SSF56524">
    <property type="entry name" value="Oxidoreductase molybdopterin-binding domain"/>
    <property type="match status" value="1"/>
</dbReference>